<comment type="caution">
    <text evidence="1">The sequence shown here is derived from an EMBL/GenBank/DDBJ whole genome shotgun (WGS) entry which is preliminary data.</text>
</comment>
<accession>A0A4D9EA93</accession>
<name>A0A4D9EA93_9SAUR</name>
<dbReference type="EMBL" id="QXTE01000130">
    <property type="protein sequence ID" value="TFK04702.1"/>
    <property type="molecule type" value="Genomic_DNA"/>
</dbReference>
<keyword evidence="2" id="KW-1185">Reference proteome</keyword>
<proteinExistence type="predicted"/>
<evidence type="ECO:0000313" key="1">
    <source>
        <dbReference type="EMBL" id="TFK04702.1"/>
    </source>
</evidence>
<dbReference type="Proteomes" id="UP000297703">
    <property type="component" value="Unassembled WGS sequence"/>
</dbReference>
<dbReference type="AlphaFoldDB" id="A0A4D9EA93"/>
<sequence length="102" mass="11742">MGLELQSQHLLLRVSATQLYPSRRRKRGWLRGRWRRMVSGQQRTEGLQTAVPSYGARRGFSLSLGPSALVSHSSWFHLPQPQQLFCSLLKRSAQRIRRNTLG</sequence>
<reference evidence="1 2" key="1">
    <citation type="submission" date="2019-04" db="EMBL/GenBank/DDBJ databases">
        <title>Draft genome of the big-headed turtle Platysternon megacephalum.</title>
        <authorList>
            <person name="Gong S."/>
        </authorList>
    </citation>
    <scope>NUCLEOTIDE SEQUENCE [LARGE SCALE GENOMIC DNA]</scope>
    <source>
        <strain evidence="1">DO16091913</strain>
        <tissue evidence="1">Muscle</tissue>
    </source>
</reference>
<organism evidence="1 2">
    <name type="scientific">Platysternon megacephalum</name>
    <name type="common">big-headed turtle</name>
    <dbReference type="NCBI Taxonomy" id="55544"/>
    <lineage>
        <taxon>Eukaryota</taxon>
        <taxon>Metazoa</taxon>
        <taxon>Chordata</taxon>
        <taxon>Craniata</taxon>
        <taxon>Vertebrata</taxon>
        <taxon>Euteleostomi</taxon>
        <taxon>Archelosauria</taxon>
        <taxon>Testudinata</taxon>
        <taxon>Testudines</taxon>
        <taxon>Cryptodira</taxon>
        <taxon>Durocryptodira</taxon>
        <taxon>Testudinoidea</taxon>
        <taxon>Platysternidae</taxon>
        <taxon>Platysternon</taxon>
    </lineage>
</organism>
<evidence type="ECO:0000313" key="2">
    <source>
        <dbReference type="Proteomes" id="UP000297703"/>
    </source>
</evidence>
<protein>
    <submittedName>
        <fullName evidence="1">Tubulin polyglutamylase TTLL4</fullName>
    </submittedName>
</protein>
<reference evidence="1 2" key="2">
    <citation type="submission" date="2019-04" db="EMBL/GenBank/DDBJ databases">
        <title>The genome sequence of big-headed turtle.</title>
        <authorList>
            <person name="Gong S."/>
        </authorList>
    </citation>
    <scope>NUCLEOTIDE SEQUENCE [LARGE SCALE GENOMIC DNA]</scope>
    <source>
        <strain evidence="1">DO16091913</strain>
        <tissue evidence="1">Muscle</tissue>
    </source>
</reference>
<gene>
    <name evidence="1" type="ORF">DR999_PMT12771</name>
</gene>